<keyword evidence="4 8" id="KW-0489">Methyltransferase</keyword>
<evidence type="ECO:0000259" key="9">
    <source>
        <dbReference type="Pfam" id="PF08241"/>
    </source>
</evidence>
<dbReference type="InterPro" id="IPR013216">
    <property type="entry name" value="Methyltransf_11"/>
</dbReference>
<dbReference type="InterPro" id="IPR029063">
    <property type="entry name" value="SAM-dependent_MTases_sf"/>
</dbReference>
<evidence type="ECO:0000256" key="7">
    <source>
        <dbReference type="ARBA" id="ARBA00022756"/>
    </source>
</evidence>
<reference evidence="10 11" key="1">
    <citation type="submission" date="2019-10" db="EMBL/GenBank/DDBJ databases">
        <title>Whole-genome sequence of the purple nonsulfur photosynthetic bacterium Rhodocyclus tenuis.</title>
        <authorList>
            <person name="Kyndt J.A."/>
            <person name="Meyer T.E."/>
        </authorList>
    </citation>
    <scope>NUCLEOTIDE SEQUENCE [LARGE SCALE GENOMIC DNA]</scope>
    <source>
        <strain evidence="10 11">DSM 110</strain>
    </source>
</reference>
<feature type="domain" description="Methyltransferase type 11" evidence="9">
    <location>
        <begin position="59"/>
        <end position="164"/>
    </location>
</feature>
<comment type="similarity">
    <text evidence="8">Belongs to the methyltransferase superfamily.</text>
</comment>
<dbReference type="EMBL" id="WIXJ01000001">
    <property type="protein sequence ID" value="MQY50672.1"/>
    <property type="molecule type" value="Genomic_DNA"/>
</dbReference>
<evidence type="ECO:0000256" key="6">
    <source>
        <dbReference type="ARBA" id="ARBA00022691"/>
    </source>
</evidence>
<protein>
    <recommendedName>
        <fullName evidence="3 8">Malonyl-[acyl-carrier protein] O-methyltransferase</fullName>
        <shortName evidence="8">Malonyl-ACP O-methyltransferase</shortName>
        <ecNumber evidence="3 8">2.1.1.197</ecNumber>
    </recommendedName>
    <alternativeName>
        <fullName evidence="8">Biotin synthesis protein BioC</fullName>
    </alternativeName>
</protein>
<comment type="pathway">
    <text evidence="2 8">Cofactor biosynthesis; biotin biosynthesis.</text>
</comment>
<dbReference type="Pfam" id="PF08241">
    <property type="entry name" value="Methyltransf_11"/>
    <property type="match status" value="1"/>
</dbReference>
<organism evidence="10 11">
    <name type="scientific">Rhodocyclus tenuis</name>
    <name type="common">Rhodospirillum tenue</name>
    <dbReference type="NCBI Taxonomy" id="1066"/>
    <lineage>
        <taxon>Bacteria</taxon>
        <taxon>Pseudomonadati</taxon>
        <taxon>Pseudomonadota</taxon>
        <taxon>Betaproteobacteria</taxon>
        <taxon>Rhodocyclales</taxon>
        <taxon>Rhodocyclaceae</taxon>
        <taxon>Rhodocyclus</taxon>
    </lineage>
</organism>
<evidence type="ECO:0000256" key="2">
    <source>
        <dbReference type="ARBA" id="ARBA00004746"/>
    </source>
</evidence>
<dbReference type="InterPro" id="IPR011814">
    <property type="entry name" value="BioC"/>
</dbReference>
<sequence length="316" mass="34658">MTRAPESGTDRAAIDRRRVQANFARAAGTYASLSVVQREIARRLFEHLDPVRIAPRRILDLGCGSGADLVALHERYPGAAVLGADLSPAMLREAQRQQRSHSWLLPFLRRARAPLLAADAAALPLSSASFGFIWSNLMLHWLAEPRSVFAEAHRLLETGGLLMFSTLGPDSLKELRAAFATAYGGEGSEGRARPDPHAHTHRFVDMHDLGDMLVESGFADPVMNMETLTLTYPSLSAALADLRAGGGCALRSRRRGLMGRREFERFTAACAGSMQEGRLPITLEVIYGHAWRAESRRAEDGRAIVRFVPPRTHGAE</sequence>
<dbReference type="GO" id="GO:0010340">
    <property type="term" value="F:carboxyl-O-methyltransferase activity"/>
    <property type="evidence" value="ECO:0007669"/>
    <property type="project" value="UniProtKB-UniRule"/>
</dbReference>
<dbReference type="EC" id="2.1.1.197" evidence="3 8"/>
<dbReference type="GO" id="GO:0102130">
    <property type="term" value="F:malonyl-CoA methyltransferase activity"/>
    <property type="evidence" value="ECO:0007669"/>
    <property type="project" value="UniProtKB-EC"/>
</dbReference>
<evidence type="ECO:0000256" key="8">
    <source>
        <dbReference type="HAMAP-Rule" id="MF_00835"/>
    </source>
</evidence>
<dbReference type="GO" id="GO:0009102">
    <property type="term" value="P:biotin biosynthetic process"/>
    <property type="evidence" value="ECO:0007669"/>
    <property type="project" value="UniProtKB-UniRule"/>
</dbReference>
<proteinExistence type="inferred from homology"/>
<comment type="caution">
    <text evidence="10">The sequence shown here is derived from an EMBL/GenBank/DDBJ whole genome shotgun (WGS) entry which is preliminary data.</text>
</comment>
<dbReference type="PANTHER" id="PTHR13090">
    <property type="entry name" value="ARGININE-HYDROXYLASE NDUFAF5, MITOCHONDRIAL"/>
    <property type="match status" value="1"/>
</dbReference>
<dbReference type="GO" id="GO:0008757">
    <property type="term" value="F:S-adenosylmethionine-dependent methyltransferase activity"/>
    <property type="evidence" value="ECO:0007669"/>
    <property type="project" value="InterPro"/>
</dbReference>
<dbReference type="Gene3D" id="3.40.50.150">
    <property type="entry name" value="Vaccinia Virus protein VP39"/>
    <property type="match status" value="1"/>
</dbReference>
<dbReference type="CDD" id="cd02440">
    <property type="entry name" value="AdoMet_MTases"/>
    <property type="match status" value="1"/>
</dbReference>
<evidence type="ECO:0000313" key="10">
    <source>
        <dbReference type="EMBL" id="MQY50672.1"/>
    </source>
</evidence>
<dbReference type="OrthoDB" id="9760689at2"/>
<dbReference type="Proteomes" id="UP000480275">
    <property type="component" value="Unassembled WGS sequence"/>
</dbReference>
<dbReference type="GO" id="GO:0032259">
    <property type="term" value="P:methylation"/>
    <property type="evidence" value="ECO:0007669"/>
    <property type="project" value="UniProtKB-KW"/>
</dbReference>
<keyword evidence="7 8" id="KW-0093">Biotin biosynthesis</keyword>
<evidence type="ECO:0000256" key="1">
    <source>
        <dbReference type="ARBA" id="ARBA00000852"/>
    </source>
</evidence>
<comment type="function">
    <text evidence="8">Converts the free carboxyl group of a malonyl-thioester to its methyl ester by transfer of a methyl group from S-adenosyl-L-methionine (SAM). It allows to synthesize pimeloyl-ACP via the fatty acid synthetic pathway.</text>
</comment>
<dbReference type="UniPathway" id="UPA00078"/>
<evidence type="ECO:0000256" key="4">
    <source>
        <dbReference type="ARBA" id="ARBA00022603"/>
    </source>
</evidence>
<evidence type="ECO:0000256" key="3">
    <source>
        <dbReference type="ARBA" id="ARBA00012327"/>
    </source>
</evidence>
<accession>A0A6L5JV27</accession>
<name>A0A6L5JV27_RHOTE</name>
<evidence type="ECO:0000256" key="5">
    <source>
        <dbReference type="ARBA" id="ARBA00022679"/>
    </source>
</evidence>
<evidence type="ECO:0000313" key="11">
    <source>
        <dbReference type="Proteomes" id="UP000480275"/>
    </source>
</evidence>
<dbReference type="InterPro" id="IPR050602">
    <property type="entry name" value="Malonyl-ACP_OMT"/>
</dbReference>
<dbReference type="PANTHER" id="PTHR13090:SF1">
    <property type="entry name" value="ARGININE-HYDROXYLASE NDUFAF5, MITOCHONDRIAL"/>
    <property type="match status" value="1"/>
</dbReference>
<dbReference type="AlphaFoldDB" id="A0A6L5JV27"/>
<keyword evidence="5 8" id="KW-0808">Transferase</keyword>
<dbReference type="SUPFAM" id="SSF53335">
    <property type="entry name" value="S-adenosyl-L-methionine-dependent methyltransferases"/>
    <property type="match status" value="1"/>
</dbReference>
<dbReference type="HAMAP" id="MF_00835">
    <property type="entry name" value="BioC"/>
    <property type="match status" value="1"/>
</dbReference>
<keyword evidence="6 8" id="KW-0949">S-adenosyl-L-methionine</keyword>
<comment type="catalytic activity">
    <reaction evidence="1 8">
        <text>malonyl-[ACP] + S-adenosyl-L-methionine = malonyl-[ACP] methyl ester + S-adenosyl-L-homocysteine</text>
        <dbReference type="Rhea" id="RHEA:17105"/>
        <dbReference type="Rhea" id="RHEA-COMP:9623"/>
        <dbReference type="Rhea" id="RHEA-COMP:9954"/>
        <dbReference type="ChEBI" id="CHEBI:57856"/>
        <dbReference type="ChEBI" id="CHEBI:59789"/>
        <dbReference type="ChEBI" id="CHEBI:78449"/>
        <dbReference type="ChEBI" id="CHEBI:78845"/>
        <dbReference type="EC" id="2.1.1.197"/>
    </reaction>
</comment>
<gene>
    <name evidence="8" type="primary">bioC</name>
    <name evidence="10" type="ORF">GHK24_02615</name>
</gene>